<proteinExistence type="predicted"/>
<evidence type="ECO:0000313" key="3">
    <source>
        <dbReference type="EMBL" id="ORB64183.1"/>
    </source>
</evidence>
<organism evidence="3 4">
    <name type="scientific">Mycolicibacterium tusciae</name>
    <dbReference type="NCBI Taxonomy" id="75922"/>
    <lineage>
        <taxon>Bacteria</taxon>
        <taxon>Bacillati</taxon>
        <taxon>Actinomycetota</taxon>
        <taxon>Actinomycetes</taxon>
        <taxon>Mycobacteriales</taxon>
        <taxon>Mycobacteriaceae</taxon>
        <taxon>Mycolicibacterium</taxon>
    </lineage>
</organism>
<dbReference type="AlphaFoldDB" id="A0A1X0JMM1"/>
<gene>
    <name evidence="3" type="ORF">BST47_16445</name>
</gene>
<dbReference type="EMBL" id="MVIM01000008">
    <property type="protein sequence ID" value="ORB64183.1"/>
    <property type="molecule type" value="Genomic_DNA"/>
</dbReference>
<keyword evidence="4" id="KW-1185">Reference proteome</keyword>
<feature type="region of interest" description="Disordered" evidence="1">
    <location>
        <begin position="21"/>
        <end position="45"/>
    </location>
</feature>
<name>A0A1X0JMM1_9MYCO</name>
<evidence type="ECO:0000313" key="4">
    <source>
        <dbReference type="Proteomes" id="UP000192411"/>
    </source>
</evidence>
<protein>
    <submittedName>
        <fullName evidence="3">Uncharacterized protein</fullName>
    </submittedName>
</protein>
<accession>A0A1X0JMM1</accession>
<dbReference type="RefSeq" id="WP_083126607.1">
    <property type="nucleotide sequence ID" value="NZ_MVIM01000008.1"/>
</dbReference>
<keyword evidence="2" id="KW-0732">Signal</keyword>
<evidence type="ECO:0000256" key="1">
    <source>
        <dbReference type="SAM" id="MobiDB-lite"/>
    </source>
</evidence>
<feature type="signal peptide" evidence="2">
    <location>
        <begin position="1"/>
        <end position="25"/>
    </location>
</feature>
<dbReference type="Proteomes" id="UP000192411">
    <property type="component" value="Unassembled WGS sequence"/>
</dbReference>
<sequence>MRWLFAVAAGVLIGMSAIATSPASAQPVPPPPPPTQPGSSSTEELADMVLDAIEHDSAAAPSTTPVPQP</sequence>
<evidence type="ECO:0000256" key="2">
    <source>
        <dbReference type="SAM" id="SignalP"/>
    </source>
</evidence>
<feature type="compositionally biased region" description="Pro residues" evidence="1">
    <location>
        <begin position="27"/>
        <end position="36"/>
    </location>
</feature>
<comment type="caution">
    <text evidence="3">The sequence shown here is derived from an EMBL/GenBank/DDBJ whole genome shotgun (WGS) entry which is preliminary data.</text>
</comment>
<feature type="chain" id="PRO_5013140257" evidence="2">
    <location>
        <begin position="26"/>
        <end position="69"/>
    </location>
</feature>
<reference evidence="3 4" key="1">
    <citation type="submission" date="2017-02" db="EMBL/GenBank/DDBJ databases">
        <title>The new phylogeny of genus Mycobacterium.</title>
        <authorList>
            <person name="Tortoli E."/>
            <person name="Trovato A."/>
            <person name="Cirillo D.M."/>
        </authorList>
    </citation>
    <scope>NUCLEOTIDE SEQUENCE [LARGE SCALE GENOMIC DNA]</scope>
    <source>
        <strain evidence="3 4">DSM 44338</strain>
    </source>
</reference>